<dbReference type="Proteomes" id="UP000828390">
    <property type="component" value="Unassembled WGS sequence"/>
</dbReference>
<reference evidence="1" key="1">
    <citation type="journal article" date="2019" name="bioRxiv">
        <title>The Genome of the Zebra Mussel, Dreissena polymorpha: A Resource for Invasive Species Research.</title>
        <authorList>
            <person name="McCartney M.A."/>
            <person name="Auch B."/>
            <person name="Kono T."/>
            <person name="Mallez S."/>
            <person name="Zhang Y."/>
            <person name="Obille A."/>
            <person name="Becker A."/>
            <person name="Abrahante J.E."/>
            <person name="Garbe J."/>
            <person name="Badalamenti J.P."/>
            <person name="Herman A."/>
            <person name="Mangelson H."/>
            <person name="Liachko I."/>
            <person name="Sullivan S."/>
            <person name="Sone E.D."/>
            <person name="Koren S."/>
            <person name="Silverstein K.A.T."/>
            <person name="Beckman K.B."/>
            <person name="Gohl D.M."/>
        </authorList>
    </citation>
    <scope>NUCLEOTIDE SEQUENCE</scope>
    <source>
        <strain evidence="1">Duluth1</strain>
        <tissue evidence="1">Whole animal</tissue>
    </source>
</reference>
<protein>
    <submittedName>
        <fullName evidence="1">Uncharacterized protein</fullName>
    </submittedName>
</protein>
<name>A0A9D4KQW6_DREPO</name>
<gene>
    <name evidence="1" type="ORF">DPMN_086691</name>
</gene>
<comment type="caution">
    <text evidence="1">The sequence shown here is derived from an EMBL/GenBank/DDBJ whole genome shotgun (WGS) entry which is preliminary data.</text>
</comment>
<reference evidence="1" key="2">
    <citation type="submission" date="2020-11" db="EMBL/GenBank/DDBJ databases">
        <authorList>
            <person name="McCartney M.A."/>
            <person name="Auch B."/>
            <person name="Kono T."/>
            <person name="Mallez S."/>
            <person name="Becker A."/>
            <person name="Gohl D.M."/>
            <person name="Silverstein K.A.T."/>
            <person name="Koren S."/>
            <person name="Bechman K.B."/>
            <person name="Herman A."/>
            <person name="Abrahante J.E."/>
            <person name="Garbe J."/>
        </authorList>
    </citation>
    <scope>NUCLEOTIDE SEQUENCE</scope>
    <source>
        <strain evidence="1">Duluth1</strain>
        <tissue evidence="1">Whole animal</tissue>
    </source>
</reference>
<evidence type="ECO:0000313" key="1">
    <source>
        <dbReference type="EMBL" id="KAH3844433.1"/>
    </source>
</evidence>
<keyword evidence="2" id="KW-1185">Reference proteome</keyword>
<proteinExistence type="predicted"/>
<sequence>MLNVLGEPFWGSGKGGAAREEWGGGVCQLLALPWRRNLVLSKATRKTLSLVSLSCLTVHIEVSLATVPWSILIKDFFGEYPGSRGKFTYFGSNKMLSPERSQGQVRT</sequence>
<accession>A0A9D4KQW6</accession>
<dbReference type="AlphaFoldDB" id="A0A9D4KQW6"/>
<organism evidence="1 2">
    <name type="scientific">Dreissena polymorpha</name>
    <name type="common">Zebra mussel</name>
    <name type="synonym">Mytilus polymorpha</name>
    <dbReference type="NCBI Taxonomy" id="45954"/>
    <lineage>
        <taxon>Eukaryota</taxon>
        <taxon>Metazoa</taxon>
        <taxon>Spiralia</taxon>
        <taxon>Lophotrochozoa</taxon>
        <taxon>Mollusca</taxon>
        <taxon>Bivalvia</taxon>
        <taxon>Autobranchia</taxon>
        <taxon>Heteroconchia</taxon>
        <taxon>Euheterodonta</taxon>
        <taxon>Imparidentia</taxon>
        <taxon>Neoheterodontei</taxon>
        <taxon>Myida</taxon>
        <taxon>Dreissenoidea</taxon>
        <taxon>Dreissenidae</taxon>
        <taxon>Dreissena</taxon>
    </lineage>
</organism>
<evidence type="ECO:0000313" key="2">
    <source>
        <dbReference type="Proteomes" id="UP000828390"/>
    </source>
</evidence>
<dbReference type="EMBL" id="JAIWYP010000003">
    <property type="protein sequence ID" value="KAH3844433.1"/>
    <property type="molecule type" value="Genomic_DNA"/>
</dbReference>